<proteinExistence type="predicted"/>
<protein>
    <submittedName>
        <fullName evidence="4">Phosphonate ABC transporter ATP-binding protein</fullName>
    </submittedName>
</protein>
<evidence type="ECO:0000259" key="3">
    <source>
        <dbReference type="PROSITE" id="PS50893"/>
    </source>
</evidence>
<dbReference type="PANTHER" id="PTHR24220">
    <property type="entry name" value="IMPORT ATP-BINDING PROTEIN"/>
    <property type="match status" value="1"/>
</dbReference>
<evidence type="ECO:0000256" key="2">
    <source>
        <dbReference type="ARBA" id="ARBA00022840"/>
    </source>
</evidence>
<sequence length="240" mass="25502">MVGSNTAGVRALHEVDLTIAPGERVALLGESGAGKSTLLDVVAGLTVPTSGSVEVLGAAIDELRGRALRRHRADIGVVRQQHGLPESLRVVHNVNAGRLGTWSTWRALTSLVRPRGRAEVDSALAAVGLAGLADRLTGDLSGGQQQRVAVARALIEQRRLLLADEPVSAVDPKLSDDVLRLLRAADGDPAVLVSLHDPGLARRHVDRIVGLRDGIVHFDLPVDEVSDRRIDDLYRITPSG</sequence>
<dbReference type="GO" id="GO:0022857">
    <property type="term" value="F:transmembrane transporter activity"/>
    <property type="evidence" value="ECO:0007669"/>
    <property type="project" value="TreeGrafter"/>
</dbReference>
<organism evidence="4 5">
    <name type="scientific">Ilumatobacter coccineus (strain NBRC 103263 / KCTC 29153 / YM16-304)</name>
    <dbReference type="NCBI Taxonomy" id="1313172"/>
    <lineage>
        <taxon>Bacteria</taxon>
        <taxon>Bacillati</taxon>
        <taxon>Actinomycetota</taxon>
        <taxon>Acidimicrobiia</taxon>
        <taxon>Acidimicrobiales</taxon>
        <taxon>Ilumatobacteraceae</taxon>
        <taxon>Ilumatobacter</taxon>
    </lineage>
</organism>
<evidence type="ECO:0000256" key="1">
    <source>
        <dbReference type="ARBA" id="ARBA00022741"/>
    </source>
</evidence>
<accession>A0A6C7EH28</accession>
<feature type="domain" description="ABC transporter" evidence="3">
    <location>
        <begin position="1"/>
        <end position="238"/>
    </location>
</feature>
<dbReference type="GO" id="GO:0005886">
    <property type="term" value="C:plasma membrane"/>
    <property type="evidence" value="ECO:0007669"/>
    <property type="project" value="TreeGrafter"/>
</dbReference>
<dbReference type="PROSITE" id="PS00211">
    <property type="entry name" value="ABC_TRANSPORTER_1"/>
    <property type="match status" value="1"/>
</dbReference>
<gene>
    <name evidence="4" type="primary">phnC</name>
    <name evidence="4" type="ORF">YM304_41350</name>
</gene>
<dbReference type="Gene3D" id="3.40.50.300">
    <property type="entry name" value="P-loop containing nucleotide triphosphate hydrolases"/>
    <property type="match status" value="1"/>
</dbReference>
<dbReference type="PROSITE" id="PS50893">
    <property type="entry name" value="ABC_TRANSPORTER_2"/>
    <property type="match status" value="1"/>
</dbReference>
<dbReference type="AlphaFoldDB" id="A0A6C7EH28"/>
<dbReference type="SMART" id="SM00382">
    <property type="entry name" value="AAA"/>
    <property type="match status" value="1"/>
</dbReference>
<dbReference type="Pfam" id="PF00005">
    <property type="entry name" value="ABC_tran"/>
    <property type="match status" value="1"/>
</dbReference>
<dbReference type="InterPro" id="IPR015854">
    <property type="entry name" value="ABC_transpr_LolD-like"/>
</dbReference>
<evidence type="ECO:0000313" key="5">
    <source>
        <dbReference type="Proteomes" id="UP000011863"/>
    </source>
</evidence>
<keyword evidence="2 4" id="KW-0067">ATP-binding</keyword>
<dbReference type="InterPro" id="IPR027417">
    <property type="entry name" value="P-loop_NTPase"/>
</dbReference>
<dbReference type="GO" id="GO:0016887">
    <property type="term" value="F:ATP hydrolysis activity"/>
    <property type="evidence" value="ECO:0007669"/>
    <property type="project" value="InterPro"/>
</dbReference>
<evidence type="ECO:0000313" key="4">
    <source>
        <dbReference type="EMBL" id="BAN04449.1"/>
    </source>
</evidence>
<keyword evidence="1" id="KW-0547">Nucleotide-binding</keyword>
<dbReference type="Proteomes" id="UP000011863">
    <property type="component" value="Chromosome"/>
</dbReference>
<keyword evidence="5" id="KW-1185">Reference proteome</keyword>
<dbReference type="InterPro" id="IPR003439">
    <property type="entry name" value="ABC_transporter-like_ATP-bd"/>
</dbReference>
<dbReference type="KEGG" id="aym:YM304_41350"/>
<name>A0A6C7EH28_ILUCY</name>
<dbReference type="SUPFAM" id="SSF52540">
    <property type="entry name" value="P-loop containing nucleoside triphosphate hydrolases"/>
    <property type="match status" value="1"/>
</dbReference>
<reference evidence="4 5" key="1">
    <citation type="journal article" date="2013" name="Int. J. Syst. Evol. Microbiol.">
        <title>Ilumatobacter nonamiense sp. nov. and Ilumatobacter coccineum sp. nov., isolated from seashore sand.</title>
        <authorList>
            <person name="Matsumoto A."/>
            <person name="Kasai H."/>
            <person name="Matsuo Y."/>
            <person name="Shizuri Y."/>
            <person name="Ichikawa N."/>
            <person name="Fujita N."/>
            <person name="Omura S."/>
            <person name="Takahashi Y."/>
        </authorList>
    </citation>
    <scope>NUCLEOTIDE SEQUENCE [LARGE SCALE GENOMIC DNA]</scope>
    <source>
        <strain evidence="5">NBRC 103263 / KCTC 29153 / YM16-304</strain>
    </source>
</reference>
<dbReference type="EMBL" id="AP012057">
    <property type="protein sequence ID" value="BAN04449.1"/>
    <property type="molecule type" value="Genomic_DNA"/>
</dbReference>
<dbReference type="GO" id="GO:0005524">
    <property type="term" value="F:ATP binding"/>
    <property type="evidence" value="ECO:0007669"/>
    <property type="project" value="UniProtKB-KW"/>
</dbReference>
<dbReference type="InterPro" id="IPR017871">
    <property type="entry name" value="ABC_transporter-like_CS"/>
</dbReference>
<dbReference type="InterPro" id="IPR003593">
    <property type="entry name" value="AAA+_ATPase"/>
</dbReference>